<dbReference type="OrthoDB" id="8561678at2"/>
<dbReference type="RefSeq" id="WP_133587916.1">
    <property type="nucleotide sequence ID" value="NZ_SNVV01000001.1"/>
</dbReference>
<keyword evidence="3" id="KW-1185">Reference proteome</keyword>
<feature type="region of interest" description="Disordered" evidence="1">
    <location>
        <begin position="1"/>
        <end position="43"/>
    </location>
</feature>
<gene>
    <name evidence="2" type="ORF">C7389_101454</name>
</gene>
<evidence type="ECO:0000313" key="2">
    <source>
        <dbReference type="EMBL" id="TDN57070.1"/>
    </source>
</evidence>
<reference evidence="2 3" key="1">
    <citation type="submission" date="2019-03" db="EMBL/GenBank/DDBJ databases">
        <title>Genomic Encyclopedia of Type Strains, Phase IV (KMG-IV): sequencing the most valuable type-strain genomes for metagenomic binning, comparative biology and taxonomic classification.</title>
        <authorList>
            <person name="Goeker M."/>
        </authorList>
    </citation>
    <scope>NUCLEOTIDE SEQUENCE [LARGE SCALE GENOMIC DNA]</scope>
    <source>
        <strain evidence="2 3">DSM 12121</strain>
    </source>
</reference>
<organism evidence="2 3">
    <name type="scientific">Azoarcus indigens</name>
    <dbReference type="NCBI Taxonomy" id="29545"/>
    <lineage>
        <taxon>Bacteria</taxon>
        <taxon>Pseudomonadati</taxon>
        <taxon>Pseudomonadota</taxon>
        <taxon>Betaproteobacteria</taxon>
        <taxon>Rhodocyclales</taxon>
        <taxon>Zoogloeaceae</taxon>
        <taxon>Azoarcus</taxon>
    </lineage>
</organism>
<protein>
    <submittedName>
        <fullName evidence="2">Uncharacterized protein</fullName>
    </submittedName>
</protein>
<dbReference type="AlphaFoldDB" id="A0A4R6EFL5"/>
<name>A0A4R6EFL5_9RHOO</name>
<comment type="caution">
    <text evidence="2">The sequence shown here is derived from an EMBL/GenBank/DDBJ whole genome shotgun (WGS) entry which is preliminary data.</text>
</comment>
<dbReference type="EMBL" id="SNVV01000001">
    <property type="protein sequence ID" value="TDN57070.1"/>
    <property type="molecule type" value="Genomic_DNA"/>
</dbReference>
<evidence type="ECO:0000256" key="1">
    <source>
        <dbReference type="SAM" id="MobiDB-lite"/>
    </source>
</evidence>
<dbReference type="Proteomes" id="UP000295129">
    <property type="component" value="Unassembled WGS sequence"/>
</dbReference>
<evidence type="ECO:0000313" key="3">
    <source>
        <dbReference type="Proteomes" id="UP000295129"/>
    </source>
</evidence>
<sequence>MQIPALGSGTSTSGRRLAFGDGGVGRSTVQATSAGQKAARLPSTRGGLRNLDFELNRQVAGAQQALNFLDQAGSRLQSLKGILSGKLAEKKADSGTASGSDAKLNEQLRQFNALWRQRDAATAGTLDGQLRGVQAGSAQQRFRIRGLDAASLGSGDKETLSFSAAGKQVSVALDPAAGEAAVLRRLQNALAPIGMGVERSGGSLMFSVAEGDWPAVRDSLAVKGGGQRFPTGQFNRVRTEAEADAIQPQSWRADDTQAARQTLQEVLTALDLIRQARNTISRSLAEADARMQPQQKGATGAAAAADESDWAASFVQRFEAMAEKPDFNVFAAVAPALTAVSRNRVMALLGMAA</sequence>
<accession>A0A4R6EFL5</accession>
<proteinExistence type="predicted"/>